<reference evidence="1 2" key="1">
    <citation type="submission" date="2020-01" db="EMBL/GenBank/DDBJ databases">
        <title>Complete and circular genome sequences of six lactobacillus isolates from horses.</title>
        <authorList>
            <person name="Hassan H.M."/>
        </authorList>
    </citation>
    <scope>NUCLEOTIDE SEQUENCE [LARGE SCALE GENOMIC DNA]</scope>
    <source>
        <strain evidence="1 2">1A</strain>
    </source>
</reference>
<name>A0A7H9ELZ9_9LACO</name>
<protein>
    <submittedName>
        <fullName evidence="1">DUF956 family protein</fullName>
    </submittedName>
</protein>
<dbReference type="Pfam" id="PF06115">
    <property type="entry name" value="DUF956"/>
    <property type="match status" value="1"/>
</dbReference>
<dbReference type="AlphaFoldDB" id="A0A7H9ELZ9"/>
<organism evidence="1 2">
    <name type="scientific">Ligilactobacillus saerimneri</name>
    <dbReference type="NCBI Taxonomy" id="228229"/>
    <lineage>
        <taxon>Bacteria</taxon>
        <taxon>Bacillati</taxon>
        <taxon>Bacillota</taxon>
        <taxon>Bacilli</taxon>
        <taxon>Lactobacillales</taxon>
        <taxon>Lactobacillaceae</taxon>
        <taxon>Ligilactobacillus</taxon>
    </lineage>
</organism>
<dbReference type="KEGG" id="lsw:GTO87_00850"/>
<dbReference type="EMBL" id="CP047418">
    <property type="protein sequence ID" value="QLL78758.1"/>
    <property type="molecule type" value="Genomic_DNA"/>
</dbReference>
<sequence>MKRGKRVATERLVESQNEHVDLEVKATSFMGFNQYGMASVGDKAFEFYDDQNPKNFAQIPWTEVKTVRVSLLFGGRWIPRIAFETKRNGTYMFAVKRPREVIRAIHKYLPREQFATARSFSQIVKTGVKADIKKLKQRKNK</sequence>
<gene>
    <name evidence="1" type="ORF">GTO87_00850</name>
</gene>
<dbReference type="InterPro" id="IPR010360">
    <property type="entry name" value="DUF956"/>
</dbReference>
<proteinExistence type="predicted"/>
<accession>A0A7H9ELZ9</accession>
<evidence type="ECO:0000313" key="2">
    <source>
        <dbReference type="Proteomes" id="UP000510886"/>
    </source>
</evidence>
<evidence type="ECO:0000313" key="1">
    <source>
        <dbReference type="EMBL" id="QLL78758.1"/>
    </source>
</evidence>
<dbReference type="Proteomes" id="UP000510886">
    <property type="component" value="Chromosome"/>
</dbReference>